<feature type="transmembrane region" description="Helical" evidence="12">
    <location>
        <begin position="6"/>
        <end position="25"/>
    </location>
</feature>
<evidence type="ECO:0000256" key="12">
    <source>
        <dbReference type="SAM" id="Phobius"/>
    </source>
</evidence>
<dbReference type="eggNOG" id="ENOG502QR7E">
    <property type="taxonomic scope" value="Eukaryota"/>
</dbReference>
<dbReference type="Gene3D" id="1.10.510.10">
    <property type="entry name" value="Transferase(Phosphotransferase) domain 1"/>
    <property type="match status" value="1"/>
</dbReference>
<evidence type="ECO:0000259" key="13">
    <source>
        <dbReference type="PROSITE" id="PS50011"/>
    </source>
</evidence>
<evidence type="ECO:0000256" key="10">
    <source>
        <dbReference type="ARBA" id="ARBA00023180"/>
    </source>
</evidence>
<dbReference type="OMA" id="LPENHEW"/>
<dbReference type="Pfam" id="PF07714">
    <property type="entry name" value="PK_Tyr_Ser-Thr"/>
    <property type="match status" value="1"/>
</dbReference>
<evidence type="ECO:0000313" key="14">
    <source>
        <dbReference type="EMBL" id="ERN07341.1"/>
    </source>
</evidence>
<evidence type="ECO:0000256" key="3">
    <source>
        <dbReference type="ARBA" id="ARBA00022679"/>
    </source>
</evidence>
<dbReference type="InterPro" id="IPR017441">
    <property type="entry name" value="Protein_kinase_ATP_BS"/>
</dbReference>
<dbReference type="GO" id="GO:0004674">
    <property type="term" value="F:protein serine/threonine kinase activity"/>
    <property type="evidence" value="ECO:0007669"/>
    <property type="project" value="UniProtKB-KW"/>
</dbReference>
<dbReference type="InterPro" id="IPR045874">
    <property type="entry name" value="LRK10/LRL21-25-like"/>
</dbReference>
<dbReference type="PROSITE" id="PS50011">
    <property type="entry name" value="PROTEIN_KINASE_DOM"/>
    <property type="match status" value="1"/>
</dbReference>
<dbReference type="GO" id="GO:0016020">
    <property type="term" value="C:membrane"/>
    <property type="evidence" value="ECO:0007669"/>
    <property type="project" value="UniProtKB-SubCell"/>
</dbReference>
<dbReference type="GO" id="GO:0005524">
    <property type="term" value="F:ATP binding"/>
    <property type="evidence" value="ECO:0007669"/>
    <property type="project" value="UniProtKB-UniRule"/>
</dbReference>
<keyword evidence="15" id="KW-1185">Reference proteome</keyword>
<keyword evidence="7 11" id="KW-0067">ATP-binding</keyword>
<evidence type="ECO:0000256" key="11">
    <source>
        <dbReference type="PROSITE-ProRule" id="PRU10141"/>
    </source>
</evidence>
<comment type="subcellular location">
    <subcellularLocation>
        <location evidence="1">Membrane</location>
        <topology evidence="1">Single-pass type I membrane protein</topology>
    </subcellularLocation>
</comment>
<keyword evidence="9 12" id="KW-0472">Membrane</keyword>
<protein>
    <recommendedName>
        <fullName evidence="13">Protein kinase domain-containing protein</fullName>
    </recommendedName>
</protein>
<keyword evidence="5" id="KW-0732">Signal</keyword>
<feature type="binding site" evidence="11">
    <location>
        <position position="103"/>
    </location>
    <ligand>
        <name>ATP</name>
        <dbReference type="ChEBI" id="CHEBI:30616"/>
    </ligand>
</feature>
<organism evidence="14 15">
    <name type="scientific">Amborella trichopoda</name>
    <dbReference type="NCBI Taxonomy" id="13333"/>
    <lineage>
        <taxon>Eukaryota</taxon>
        <taxon>Viridiplantae</taxon>
        <taxon>Streptophyta</taxon>
        <taxon>Embryophyta</taxon>
        <taxon>Tracheophyta</taxon>
        <taxon>Spermatophyta</taxon>
        <taxon>Magnoliopsida</taxon>
        <taxon>Amborellales</taxon>
        <taxon>Amborellaceae</taxon>
        <taxon>Amborella</taxon>
    </lineage>
</organism>
<evidence type="ECO:0000313" key="15">
    <source>
        <dbReference type="Proteomes" id="UP000017836"/>
    </source>
</evidence>
<accession>W1PI84</accession>
<evidence type="ECO:0000256" key="1">
    <source>
        <dbReference type="ARBA" id="ARBA00004479"/>
    </source>
</evidence>
<reference evidence="15" key="1">
    <citation type="journal article" date="2013" name="Science">
        <title>The Amborella genome and the evolution of flowering plants.</title>
        <authorList>
            <consortium name="Amborella Genome Project"/>
        </authorList>
    </citation>
    <scope>NUCLEOTIDE SEQUENCE [LARGE SCALE GENOMIC DNA]</scope>
</reference>
<dbReference type="InterPro" id="IPR011009">
    <property type="entry name" value="Kinase-like_dom_sf"/>
</dbReference>
<sequence length="273" mass="30918">MPTSFTNVIIFATVFTVGLNILCFVHRCIEKKGKISNTQIEEVGSAPPLIVQLIDNMEKLKPTKFTSHKLKAATLNFTHKLGSGGFGEVYKGTLPNGDSVAVKVLKGSSDEQIEAQFIAEVRTIGRTHHVNLVRLIGFCFENTLRALVFEYLVRGSLDGFLFGNRGKLGLDKLSKIAIGRAKGIAYLHEDCQDRIIDYNIKPGNILLDQKFKTSPQQLQILVWQSSAIERRNLKVSLPENHEWFPKWVWNKLERGEMEDILKSCEIEEEDRKF</sequence>
<evidence type="ECO:0000256" key="5">
    <source>
        <dbReference type="ARBA" id="ARBA00022729"/>
    </source>
</evidence>
<dbReference type="HOGENOM" id="CLU_000288_21_4_1"/>
<keyword evidence="10" id="KW-0325">Glycoprotein</keyword>
<dbReference type="SUPFAM" id="SSF56112">
    <property type="entry name" value="Protein kinase-like (PK-like)"/>
    <property type="match status" value="1"/>
</dbReference>
<feature type="domain" description="Protein kinase" evidence="13">
    <location>
        <begin position="75"/>
        <end position="273"/>
    </location>
</feature>
<keyword evidence="3" id="KW-0808">Transferase</keyword>
<dbReference type="InterPro" id="IPR000719">
    <property type="entry name" value="Prot_kinase_dom"/>
</dbReference>
<evidence type="ECO:0000256" key="8">
    <source>
        <dbReference type="ARBA" id="ARBA00022989"/>
    </source>
</evidence>
<keyword evidence="2" id="KW-0418">Kinase</keyword>
<proteinExistence type="predicted"/>
<dbReference type="PANTHER" id="PTHR27009">
    <property type="entry name" value="RUST RESISTANCE KINASE LR10-RELATED"/>
    <property type="match status" value="1"/>
</dbReference>
<evidence type="ECO:0000256" key="7">
    <source>
        <dbReference type="ARBA" id="ARBA00022840"/>
    </source>
</evidence>
<dbReference type="Proteomes" id="UP000017836">
    <property type="component" value="Unassembled WGS sequence"/>
</dbReference>
<dbReference type="Gramene" id="ERN07341">
    <property type="protein sequence ID" value="ERN07341"/>
    <property type="gene ID" value="AMTR_s00019p00229940"/>
</dbReference>
<evidence type="ECO:0000256" key="2">
    <source>
        <dbReference type="ARBA" id="ARBA00022527"/>
    </source>
</evidence>
<evidence type="ECO:0000256" key="9">
    <source>
        <dbReference type="ARBA" id="ARBA00023136"/>
    </source>
</evidence>
<dbReference type="PROSITE" id="PS00107">
    <property type="entry name" value="PROTEIN_KINASE_ATP"/>
    <property type="match status" value="1"/>
</dbReference>
<gene>
    <name evidence="14" type="ORF">AMTR_s00019p00229940</name>
</gene>
<dbReference type="EMBL" id="KI393807">
    <property type="protein sequence ID" value="ERN07341.1"/>
    <property type="molecule type" value="Genomic_DNA"/>
</dbReference>
<dbReference type="AlphaFoldDB" id="W1PI84"/>
<evidence type="ECO:0000256" key="6">
    <source>
        <dbReference type="ARBA" id="ARBA00022741"/>
    </source>
</evidence>
<keyword evidence="4 12" id="KW-0812">Transmembrane</keyword>
<keyword evidence="6 11" id="KW-0547">Nucleotide-binding</keyword>
<keyword evidence="8 12" id="KW-1133">Transmembrane helix</keyword>
<dbReference type="GO" id="GO:0004672">
    <property type="term" value="F:protein kinase activity"/>
    <property type="evidence" value="ECO:0000318"/>
    <property type="project" value="GO_Central"/>
</dbReference>
<name>W1PI84_AMBTC</name>
<evidence type="ECO:0000256" key="4">
    <source>
        <dbReference type="ARBA" id="ARBA00022692"/>
    </source>
</evidence>
<dbReference type="InterPro" id="IPR001245">
    <property type="entry name" value="Ser-Thr/Tyr_kinase_cat_dom"/>
</dbReference>
<dbReference type="FunFam" id="3.30.200.20:FF:000178">
    <property type="entry name" value="serine/threonine-protein kinase PBS1-like"/>
    <property type="match status" value="1"/>
</dbReference>
<dbReference type="Gene3D" id="3.30.200.20">
    <property type="entry name" value="Phosphorylase Kinase, domain 1"/>
    <property type="match status" value="1"/>
</dbReference>
<keyword evidence="2" id="KW-0723">Serine/threonine-protein kinase</keyword>